<reference evidence="6" key="1">
    <citation type="submission" date="2024-06" db="UniProtKB">
        <authorList>
            <consortium name="RefSeq"/>
        </authorList>
    </citation>
    <scope>NUCLEOTIDE SEQUENCE [LARGE SCALE GENOMIC DNA]</scope>
</reference>
<protein>
    <submittedName>
        <fullName evidence="7">Coiled-coil domain-containing protein 74A-like</fullName>
    </submittedName>
</protein>
<feature type="coiled-coil region" evidence="2">
    <location>
        <begin position="58"/>
        <end position="89"/>
    </location>
</feature>
<proteinExistence type="predicted"/>
<dbReference type="KEGG" id="muo:115480918"/>
<evidence type="ECO:0000256" key="1">
    <source>
        <dbReference type="ARBA" id="ARBA00023054"/>
    </source>
</evidence>
<dbReference type="InParanoid" id="A0A6P7ZDD3"/>
<feature type="region of interest" description="Disordered" evidence="3">
    <location>
        <begin position="146"/>
        <end position="198"/>
    </location>
</feature>
<feature type="domain" description="Coiled coil protein 74 C-terminal" evidence="5">
    <location>
        <begin position="238"/>
        <end position="354"/>
    </location>
</feature>
<dbReference type="InterPro" id="IPR039496">
    <property type="entry name" value="CCDC92/74_N"/>
</dbReference>
<feature type="compositionally biased region" description="Basic and acidic residues" evidence="3">
    <location>
        <begin position="164"/>
        <end position="198"/>
    </location>
</feature>
<feature type="domain" description="CCDC92/74 N-terminal" evidence="4">
    <location>
        <begin position="56"/>
        <end position="93"/>
    </location>
</feature>
<gene>
    <name evidence="7" type="primary">LOC115480918</name>
</gene>
<organism evidence="6 7">
    <name type="scientific">Microcaecilia unicolor</name>
    <dbReference type="NCBI Taxonomy" id="1415580"/>
    <lineage>
        <taxon>Eukaryota</taxon>
        <taxon>Metazoa</taxon>
        <taxon>Chordata</taxon>
        <taxon>Craniata</taxon>
        <taxon>Vertebrata</taxon>
        <taxon>Euteleostomi</taxon>
        <taxon>Amphibia</taxon>
        <taxon>Gymnophiona</taxon>
        <taxon>Siphonopidae</taxon>
        <taxon>Microcaecilia</taxon>
    </lineage>
</organism>
<dbReference type="PANTHER" id="PTHR14882:SF5">
    <property type="entry name" value="COILED-COIL DOMAIN CONTAINING 74A"/>
    <property type="match status" value="1"/>
</dbReference>
<dbReference type="AlphaFoldDB" id="A0A6P7ZDD3"/>
<dbReference type="Proteomes" id="UP000515156">
    <property type="component" value="Chromosome 11"/>
</dbReference>
<dbReference type="PANTHER" id="PTHR14882">
    <property type="entry name" value="COILED-COIL DOMAIN-CONTAINING 74A"/>
    <property type="match status" value="1"/>
</dbReference>
<dbReference type="Pfam" id="PF14916">
    <property type="entry name" value="CCDC92"/>
    <property type="match status" value="1"/>
</dbReference>
<sequence length="360" mass="41409">MFSTGLPPVGNLPHWSRIGRLDKVHYLNSSHQDRMLRPMEQPLPQSIASQDVEPNKQVVTLEKRFQFLQQQHSDLLAQLHEEIDHLKRENKVLYMIVLQLPAKSVLDHIQQVSKEEPNVCSEEESLGFHHTPPLDMKEEIHLLSFATSPVQPPKNKRQYTDGQRVQEERAQTEDTKEIPHHIPSSKSEKGYKHAEPREDKIEDRVVSSVLTLPIQLKFGQTYMTVTSLEPLLMNSASSKLSRAPTIEECECFIRHLWSINHTQMQELKCLKTFLGDIVYNNKWTPDTYLLAKALLQNPARDQEVVALPKVSGKNTPKKWIPSPISERVTLPALKQSLGSNFAEHQKRTQAKKSRVWRTVL</sequence>
<dbReference type="InterPro" id="IPR040370">
    <property type="entry name" value="CCDC74A/CCDC74B/CCDC92"/>
</dbReference>
<evidence type="ECO:0000256" key="2">
    <source>
        <dbReference type="SAM" id="Coils"/>
    </source>
</evidence>
<dbReference type="Pfam" id="PF14917">
    <property type="entry name" value="CCDC74_C"/>
    <property type="match status" value="1"/>
</dbReference>
<dbReference type="OrthoDB" id="2155209at2759"/>
<evidence type="ECO:0000259" key="4">
    <source>
        <dbReference type="Pfam" id="PF14916"/>
    </source>
</evidence>
<feature type="compositionally biased region" description="Basic residues" evidence="3">
    <location>
        <begin position="347"/>
        <end position="360"/>
    </location>
</feature>
<dbReference type="FunCoup" id="A0A6P7ZDD3">
    <property type="interactions" value="17"/>
</dbReference>
<evidence type="ECO:0000313" key="6">
    <source>
        <dbReference type="Proteomes" id="UP000515156"/>
    </source>
</evidence>
<dbReference type="InterPro" id="IPR029422">
    <property type="entry name" value="CCDC74_C"/>
</dbReference>
<evidence type="ECO:0000259" key="5">
    <source>
        <dbReference type="Pfam" id="PF14917"/>
    </source>
</evidence>
<feature type="region of interest" description="Disordered" evidence="3">
    <location>
        <begin position="341"/>
        <end position="360"/>
    </location>
</feature>
<accession>A0A6P7ZDD3</accession>
<evidence type="ECO:0000256" key="3">
    <source>
        <dbReference type="SAM" id="MobiDB-lite"/>
    </source>
</evidence>
<dbReference type="GeneID" id="115480918"/>
<evidence type="ECO:0000313" key="7">
    <source>
        <dbReference type="RefSeq" id="XP_030075763.1"/>
    </source>
</evidence>
<keyword evidence="6" id="KW-1185">Reference proteome</keyword>
<dbReference type="RefSeq" id="XP_030075763.1">
    <property type="nucleotide sequence ID" value="XM_030219903.1"/>
</dbReference>
<reference evidence="7" key="2">
    <citation type="submission" date="2025-08" db="UniProtKB">
        <authorList>
            <consortium name="RefSeq"/>
        </authorList>
    </citation>
    <scope>IDENTIFICATION</scope>
</reference>
<keyword evidence="1 2" id="KW-0175">Coiled coil</keyword>
<name>A0A6P7ZDD3_9AMPH</name>